<feature type="compositionally biased region" description="Basic and acidic residues" evidence="2">
    <location>
        <begin position="188"/>
        <end position="205"/>
    </location>
</feature>
<feature type="region of interest" description="Disordered" evidence="2">
    <location>
        <begin position="1"/>
        <end position="27"/>
    </location>
</feature>
<sequence>MWSECSRATDDDGLRVDSAKPRTEELREAGWTWPAITEWTEVRVWDLADYLASRYLVADPKPNSKKRKRKRQDTSNLLITDDDATWLSPHAEPADDQDEDGPTTVSGSTADFRKVKKSGWKRAVGTESKGDEAVADAVIAAAAAENQAAREADDEAPVVDNAVMMSDGTHAGLQTAAAVSAQLKRRRRQEEKEFEAHRQTAQEQETVYRDATGRRIDISMKRAEARRAALEAEQKELQAKEALKGEAQLETARKRREQLSDAKAMAFARTADDEEMNKELKEKERWNDPMAQFMDVKKTGSGNSKVSKRHPTYSGAAAPNRYGIRPGYRWDGVDRGNGMEAKRFKAFNQRERNKALTYSWQMDE</sequence>
<feature type="compositionally biased region" description="Basic and acidic residues" evidence="2">
    <location>
        <begin position="277"/>
        <end position="287"/>
    </location>
</feature>
<dbReference type="OrthoDB" id="6022at2759"/>
<dbReference type="AlphaFoldDB" id="A0A2C5XQD2"/>
<proteinExistence type="inferred from homology"/>
<dbReference type="InterPro" id="IPR051112">
    <property type="entry name" value="CWC26_splicing_factor"/>
</dbReference>
<dbReference type="PANTHER" id="PTHR31809:SF0">
    <property type="entry name" value="BUD13 HOMOLOG"/>
    <property type="match status" value="1"/>
</dbReference>
<evidence type="ECO:0008006" key="5">
    <source>
        <dbReference type="Google" id="ProtNLM"/>
    </source>
</evidence>
<feature type="region of interest" description="Disordered" evidence="2">
    <location>
        <begin position="240"/>
        <end position="327"/>
    </location>
</feature>
<dbReference type="GO" id="GO:0000398">
    <property type="term" value="P:mRNA splicing, via spliceosome"/>
    <property type="evidence" value="ECO:0007669"/>
    <property type="project" value="TreeGrafter"/>
</dbReference>
<reference evidence="3 4" key="1">
    <citation type="submission" date="2017-06" db="EMBL/GenBank/DDBJ databases">
        <title>Ant-infecting Ophiocordyceps genomes reveal a high diversity of potential behavioral manipulation genes and a possible major role for enterotoxins.</title>
        <authorList>
            <person name="De Bekker C."/>
            <person name="Evans H.C."/>
            <person name="Brachmann A."/>
            <person name="Hughes D.P."/>
        </authorList>
    </citation>
    <scope>NUCLEOTIDE SEQUENCE [LARGE SCALE GENOMIC DNA]</scope>
    <source>
        <strain evidence="3 4">Map16</strain>
    </source>
</reference>
<feature type="region of interest" description="Disordered" evidence="2">
    <location>
        <begin position="184"/>
        <end position="205"/>
    </location>
</feature>
<dbReference type="Pfam" id="PF09736">
    <property type="entry name" value="Bud13"/>
    <property type="match status" value="1"/>
</dbReference>
<evidence type="ECO:0000256" key="2">
    <source>
        <dbReference type="SAM" id="MobiDB-lite"/>
    </source>
</evidence>
<keyword evidence="4" id="KW-1185">Reference proteome</keyword>
<dbReference type="GO" id="GO:0003723">
    <property type="term" value="F:RNA binding"/>
    <property type="evidence" value="ECO:0007669"/>
    <property type="project" value="TreeGrafter"/>
</dbReference>
<dbReference type="InterPro" id="IPR018609">
    <property type="entry name" value="Bud13"/>
</dbReference>
<accession>A0A2C5XQD2</accession>
<dbReference type="GO" id="GO:0005684">
    <property type="term" value="C:U2-type spliceosomal complex"/>
    <property type="evidence" value="ECO:0007669"/>
    <property type="project" value="TreeGrafter"/>
</dbReference>
<gene>
    <name evidence="3" type="ORF">CDD80_7591</name>
</gene>
<dbReference type="EMBL" id="NJES01000099">
    <property type="protein sequence ID" value="PHH77909.1"/>
    <property type="molecule type" value="Genomic_DNA"/>
</dbReference>
<dbReference type="PANTHER" id="PTHR31809">
    <property type="entry name" value="BUD13 HOMOLOG"/>
    <property type="match status" value="1"/>
</dbReference>
<feature type="region of interest" description="Disordered" evidence="2">
    <location>
        <begin position="61"/>
        <end position="132"/>
    </location>
</feature>
<feature type="compositionally biased region" description="Basic and acidic residues" evidence="2">
    <location>
        <begin position="7"/>
        <end position="27"/>
    </location>
</feature>
<comment type="similarity">
    <text evidence="1">Belongs to the CWC26 family.</text>
</comment>
<evidence type="ECO:0000313" key="3">
    <source>
        <dbReference type="EMBL" id="PHH77909.1"/>
    </source>
</evidence>
<name>A0A2C5XQD2_9HYPO</name>
<evidence type="ECO:0000256" key="1">
    <source>
        <dbReference type="ARBA" id="ARBA00011069"/>
    </source>
</evidence>
<dbReference type="Proteomes" id="UP000226431">
    <property type="component" value="Unassembled WGS sequence"/>
</dbReference>
<dbReference type="STRING" id="2004952.A0A2C5XQD2"/>
<evidence type="ECO:0000313" key="4">
    <source>
        <dbReference type="Proteomes" id="UP000226431"/>
    </source>
</evidence>
<comment type="caution">
    <text evidence="3">The sequence shown here is derived from an EMBL/GenBank/DDBJ whole genome shotgun (WGS) entry which is preliminary data.</text>
</comment>
<protein>
    <recommendedName>
        <fullName evidence="5">Pre-mRNA-splicing factor CWC26</fullName>
    </recommendedName>
</protein>
<dbReference type="GO" id="GO:0070274">
    <property type="term" value="C:RES complex"/>
    <property type="evidence" value="ECO:0007669"/>
    <property type="project" value="TreeGrafter"/>
</dbReference>
<organism evidence="3 4">
    <name type="scientific">Ophiocordyceps camponoti-rufipedis</name>
    <dbReference type="NCBI Taxonomy" id="2004952"/>
    <lineage>
        <taxon>Eukaryota</taxon>
        <taxon>Fungi</taxon>
        <taxon>Dikarya</taxon>
        <taxon>Ascomycota</taxon>
        <taxon>Pezizomycotina</taxon>
        <taxon>Sordariomycetes</taxon>
        <taxon>Hypocreomycetidae</taxon>
        <taxon>Hypocreales</taxon>
        <taxon>Ophiocordycipitaceae</taxon>
        <taxon>Ophiocordyceps</taxon>
    </lineage>
</organism>